<dbReference type="HOGENOM" id="CLU_569848_0_0_1"/>
<dbReference type="RefSeq" id="XP_002550405.1">
    <property type="nucleotide sequence ID" value="XM_002550359.1"/>
</dbReference>
<dbReference type="Proteomes" id="UP000002037">
    <property type="component" value="Unassembled WGS sequence"/>
</dbReference>
<sequence length="489" mass="58255">MGFINPGKPLNKRKAKRNDLLSPKKPSKLMKLTESKGTFIPSSQQEMPSDHFTLDSLPIEILHKIFAYIGPYDNTLPLVNKRLHSILYFTGNNTSSDSWYNFTLFERIVKDYFLYDLNERIDMEVIDMKLDYYDNQIKQLKEKFPNFNRSHTFQRLVDNLNIIRQSLDAFIFNHEVLTVDILNFKFISTRLLKTLNQRRYKKDNVYMPIKSKQEILLLQKSRLKFLRFKFKELGLNLKKSIEELSNDEPVPRITYENLNCIVDSVSDELEDETNPEIKIYNDENFPTEGFFWSISEQYIKLHDNYIVYNEGFETVEKQAFGRVRIPYFYFIKSIYSERHYDVLKFITQSFEFGTIDGPQVMVEMLDILEKPDNFPTAYWPRLNGIIEMIMTFNDVQNKFTETVSSFFKLYESCVKRDYSTSKSKQGKSFPNFIAKAMTMLLQYFFDHDPTTEEKRQLWITAMELKNIHITDLLREFDDTPDYDILHRFI</sequence>
<keyword evidence="3" id="KW-1185">Reference proteome</keyword>
<dbReference type="EMBL" id="GG692400">
    <property type="protein sequence ID" value="EER31920.1"/>
    <property type="molecule type" value="Genomic_DNA"/>
</dbReference>
<protein>
    <recommendedName>
        <fullName evidence="1">F-box domain-containing protein</fullName>
    </recommendedName>
</protein>
<dbReference type="VEuPathDB" id="FungiDB:CTRG_04703"/>
<dbReference type="AlphaFoldDB" id="C5MF60"/>
<reference evidence="2 3" key="1">
    <citation type="journal article" date="2009" name="Nature">
        <title>Evolution of pathogenicity and sexual reproduction in eight Candida genomes.</title>
        <authorList>
            <person name="Butler G."/>
            <person name="Rasmussen M.D."/>
            <person name="Lin M.F."/>
            <person name="Santos M.A."/>
            <person name="Sakthikumar S."/>
            <person name="Munro C.A."/>
            <person name="Rheinbay E."/>
            <person name="Grabherr M."/>
            <person name="Forche A."/>
            <person name="Reedy J.L."/>
            <person name="Agrafioti I."/>
            <person name="Arnaud M.B."/>
            <person name="Bates S."/>
            <person name="Brown A.J."/>
            <person name="Brunke S."/>
            <person name="Costanzo M.C."/>
            <person name="Fitzpatrick D.A."/>
            <person name="de Groot P.W."/>
            <person name="Harris D."/>
            <person name="Hoyer L.L."/>
            <person name="Hube B."/>
            <person name="Klis F.M."/>
            <person name="Kodira C."/>
            <person name="Lennard N."/>
            <person name="Logue M.E."/>
            <person name="Martin R."/>
            <person name="Neiman A.M."/>
            <person name="Nikolaou E."/>
            <person name="Quail M.A."/>
            <person name="Quinn J."/>
            <person name="Santos M.C."/>
            <person name="Schmitzberger F.F."/>
            <person name="Sherlock G."/>
            <person name="Shah P."/>
            <person name="Silverstein K.A."/>
            <person name="Skrzypek M.S."/>
            <person name="Soll D."/>
            <person name="Staggs R."/>
            <person name="Stansfield I."/>
            <person name="Stumpf M.P."/>
            <person name="Sudbery P.E."/>
            <person name="Srikantha T."/>
            <person name="Zeng Q."/>
            <person name="Berman J."/>
            <person name="Berriman M."/>
            <person name="Heitman J."/>
            <person name="Gow N.A."/>
            <person name="Lorenz M.C."/>
            <person name="Birren B.W."/>
            <person name="Kellis M."/>
            <person name="Cuomo C.A."/>
        </authorList>
    </citation>
    <scope>NUCLEOTIDE SEQUENCE [LARGE SCALE GENOMIC DNA]</scope>
    <source>
        <strain evidence="3">ATCC MYA-3404 / T1</strain>
    </source>
</reference>
<dbReference type="eggNOG" id="ENOG502RJ5A">
    <property type="taxonomic scope" value="Eukaryota"/>
</dbReference>
<gene>
    <name evidence="2" type="ORF">CTRG_04703</name>
</gene>
<evidence type="ECO:0000313" key="2">
    <source>
        <dbReference type="EMBL" id="EER31920.1"/>
    </source>
</evidence>
<accession>C5MF60</accession>
<dbReference type="OrthoDB" id="4022350at2759"/>
<evidence type="ECO:0000313" key="3">
    <source>
        <dbReference type="Proteomes" id="UP000002037"/>
    </source>
</evidence>
<dbReference type="KEGG" id="ctp:CTRG_04703"/>
<name>C5MF60_CANTT</name>
<feature type="domain" description="F-box" evidence="1">
    <location>
        <begin position="51"/>
        <end position="102"/>
    </location>
</feature>
<organism evidence="2 3">
    <name type="scientific">Candida tropicalis (strain ATCC MYA-3404 / T1)</name>
    <name type="common">Yeast</name>
    <dbReference type="NCBI Taxonomy" id="294747"/>
    <lineage>
        <taxon>Eukaryota</taxon>
        <taxon>Fungi</taxon>
        <taxon>Dikarya</taxon>
        <taxon>Ascomycota</taxon>
        <taxon>Saccharomycotina</taxon>
        <taxon>Pichiomycetes</taxon>
        <taxon>Debaryomycetaceae</taxon>
        <taxon>Candida/Lodderomyces clade</taxon>
        <taxon>Candida</taxon>
    </lineage>
</organism>
<dbReference type="InterPro" id="IPR001810">
    <property type="entry name" value="F-box_dom"/>
</dbReference>
<proteinExistence type="predicted"/>
<evidence type="ECO:0000259" key="1">
    <source>
        <dbReference type="PROSITE" id="PS50181"/>
    </source>
</evidence>
<dbReference type="PROSITE" id="PS50181">
    <property type="entry name" value="FBOX"/>
    <property type="match status" value="1"/>
</dbReference>
<dbReference type="GeneID" id="8298056"/>